<dbReference type="EMBL" id="JBFOLK010000006">
    <property type="protein sequence ID" value="KAL2506058.1"/>
    <property type="molecule type" value="Genomic_DNA"/>
</dbReference>
<feature type="compositionally biased region" description="Polar residues" evidence="1">
    <location>
        <begin position="29"/>
        <end position="46"/>
    </location>
</feature>
<evidence type="ECO:0000313" key="2">
    <source>
        <dbReference type="EMBL" id="KAL2506058.1"/>
    </source>
</evidence>
<protein>
    <submittedName>
        <fullName evidence="2">Mitotic spindle checkpoint protein BUBR1</fullName>
    </submittedName>
</protein>
<accession>A0ABD1T0F6</accession>
<dbReference type="Proteomes" id="UP001604336">
    <property type="component" value="Unassembled WGS sequence"/>
</dbReference>
<comment type="caution">
    <text evidence="2">The sequence shown here is derived from an EMBL/GenBank/DDBJ whole genome shotgun (WGS) entry which is preliminary data.</text>
</comment>
<feature type="region of interest" description="Disordered" evidence="1">
    <location>
        <begin position="70"/>
        <end position="91"/>
    </location>
</feature>
<gene>
    <name evidence="2" type="ORF">Adt_21679</name>
</gene>
<reference evidence="3" key="1">
    <citation type="submission" date="2024-07" db="EMBL/GenBank/DDBJ databases">
        <title>Two chromosome-level genome assemblies of Korean endemic species Abeliophyllum distichum and Forsythia ovata (Oleaceae).</title>
        <authorList>
            <person name="Jang H."/>
        </authorList>
    </citation>
    <scope>NUCLEOTIDE SEQUENCE [LARGE SCALE GENOMIC DNA]</scope>
</reference>
<evidence type="ECO:0000256" key="1">
    <source>
        <dbReference type="SAM" id="MobiDB-lite"/>
    </source>
</evidence>
<name>A0ABD1T0F6_9LAMI</name>
<dbReference type="AlphaFoldDB" id="A0ABD1T0F6"/>
<feature type="region of interest" description="Disordered" evidence="1">
    <location>
        <begin position="1"/>
        <end position="55"/>
    </location>
</feature>
<feature type="compositionally biased region" description="Basic and acidic residues" evidence="1">
    <location>
        <begin position="16"/>
        <end position="28"/>
    </location>
</feature>
<organism evidence="2 3">
    <name type="scientific">Abeliophyllum distichum</name>
    <dbReference type="NCBI Taxonomy" id="126358"/>
    <lineage>
        <taxon>Eukaryota</taxon>
        <taxon>Viridiplantae</taxon>
        <taxon>Streptophyta</taxon>
        <taxon>Embryophyta</taxon>
        <taxon>Tracheophyta</taxon>
        <taxon>Spermatophyta</taxon>
        <taxon>Magnoliopsida</taxon>
        <taxon>eudicotyledons</taxon>
        <taxon>Gunneridae</taxon>
        <taxon>Pentapetalae</taxon>
        <taxon>asterids</taxon>
        <taxon>lamiids</taxon>
        <taxon>Lamiales</taxon>
        <taxon>Oleaceae</taxon>
        <taxon>Forsythieae</taxon>
        <taxon>Abeliophyllum</taxon>
    </lineage>
</organism>
<evidence type="ECO:0000313" key="3">
    <source>
        <dbReference type="Proteomes" id="UP001604336"/>
    </source>
</evidence>
<proteinExistence type="predicted"/>
<keyword evidence="3" id="KW-1185">Reference proteome</keyword>
<sequence>MKIDRTPGASLSIYKDSSRDPTLERNKENNAIPSKWTSNKIPQRPNTRIGRPAAGPSIEIFVDEECSGACKEDNEGDKSSVLQLRPGDGKDLKKETELLREHPLRNFPPSSLPR</sequence>